<accession>A0AAV8ZUK2</accession>
<reference evidence="11" key="1">
    <citation type="journal article" date="2023" name="Insect Mol. Biol.">
        <title>Genome sequencing provides insights into the evolution of gene families encoding plant cell wall-degrading enzymes in longhorned beetles.</title>
        <authorList>
            <person name="Shin N.R."/>
            <person name="Okamura Y."/>
            <person name="Kirsch R."/>
            <person name="Pauchet Y."/>
        </authorList>
    </citation>
    <scope>NUCLEOTIDE SEQUENCE</scope>
    <source>
        <strain evidence="11">RBIC_L_NR</strain>
    </source>
</reference>
<dbReference type="GO" id="GO:0007052">
    <property type="term" value="P:mitotic spindle organization"/>
    <property type="evidence" value="ECO:0007669"/>
    <property type="project" value="TreeGrafter"/>
</dbReference>
<dbReference type="GO" id="GO:0003777">
    <property type="term" value="F:microtubule motor activity"/>
    <property type="evidence" value="ECO:0007669"/>
    <property type="project" value="InterPro"/>
</dbReference>
<keyword evidence="3 7" id="KW-0547">Nucleotide-binding</keyword>
<gene>
    <name evidence="11" type="ORF">NQ314_000702</name>
</gene>
<name>A0AAV8ZUK2_9CUCU</name>
<dbReference type="EMBL" id="JANEYF010000210">
    <property type="protein sequence ID" value="KAJ8971445.1"/>
    <property type="molecule type" value="Genomic_DNA"/>
</dbReference>
<dbReference type="GO" id="GO:0008017">
    <property type="term" value="F:microtubule binding"/>
    <property type="evidence" value="ECO:0007669"/>
    <property type="project" value="InterPro"/>
</dbReference>
<dbReference type="InterPro" id="IPR036961">
    <property type="entry name" value="Kinesin_motor_dom_sf"/>
</dbReference>
<comment type="subcellular location">
    <subcellularLocation>
        <location evidence="1">Cytoplasm</location>
        <location evidence="1">Cytoskeleton</location>
    </subcellularLocation>
</comment>
<dbReference type="Pfam" id="PF00225">
    <property type="entry name" value="Kinesin"/>
    <property type="match status" value="2"/>
</dbReference>
<evidence type="ECO:0000256" key="2">
    <source>
        <dbReference type="ARBA" id="ARBA00022490"/>
    </source>
</evidence>
<evidence type="ECO:0000313" key="11">
    <source>
        <dbReference type="EMBL" id="KAJ8971445.1"/>
    </source>
</evidence>
<evidence type="ECO:0000256" key="3">
    <source>
        <dbReference type="ARBA" id="ARBA00022741"/>
    </source>
</evidence>
<feature type="region of interest" description="Disordered" evidence="9">
    <location>
        <begin position="421"/>
        <end position="449"/>
    </location>
</feature>
<protein>
    <recommendedName>
        <fullName evidence="10">Kinesin motor domain-containing protein</fullName>
    </recommendedName>
</protein>
<evidence type="ECO:0000256" key="9">
    <source>
        <dbReference type="SAM" id="MobiDB-lite"/>
    </source>
</evidence>
<dbReference type="PANTHER" id="PTHR47969:SF15">
    <property type="entry name" value="CHROMOSOME-ASSOCIATED KINESIN KIF4A-RELATED"/>
    <property type="match status" value="1"/>
</dbReference>
<organism evidence="11 12">
    <name type="scientific">Rhamnusium bicolor</name>
    <dbReference type="NCBI Taxonomy" id="1586634"/>
    <lineage>
        <taxon>Eukaryota</taxon>
        <taxon>Metazoa</taxon>
        <taxon>Ecdysozoa</taxon>
        <taxon>Arthropoda</taxon>
        <taxon>Hexapoda</taxon>
        <taxon>Insecta</taxon>
        <taxon>Pterygota</taxon>
        <taxon>Neoptera</taxon>
        <taxon>Endopterygota</taxon>
        <taxon>Coleoptera</taxon>
        <taxon>Polyphaga</taxon>
        <taxon>Cucujiformia</taxon>
        <taxon>Chrysomeloidea</taxon>
        <taxon>Cerambycidae</taxon>
        <taxon>Lepturinae</taxon>
        <taxon>Rhagiini</taxon>
        <taxon>Rhamnusium</taxon>
    </lineage>
</organism>
<dbReference type="Proteomes" id="UP001162156">
    <property type="component" value="Unassembled WGS sequence"/>
</dbReference>
<keyword evidence="6" id="KW-0206">Cytoskeleton</keyword>
<dbReference type="GO" id="GO:0005524">
    <property type="term" value="F:ATP binding"/>
    <property type="evidence" value="ECO:0007669"/>
    <property type="project" value="UniProtKB-UniRule"/>
</dbReference>
<dbReference type="PROSITE" id="PS50067">
    <property type="entry name" value="KINESIN_MOTOR_2"/>
    <property type="match status" value="1"/>
</dbReference>
<feature type="binding site" evidence="7">
    <location>
        <begin position="80"/>
        <end position="87"/>
    </location>
    <ligand>
        <name>ATP</name>
        <dbReference type="ChEBI" id="CHEBI:30616"/>
    </ligand>
</feature>
<dbReference type="InterPro" id="IPR027417">
    <property type="entry name" value="P-loop_NTPase"/>
</dbReference>
<keyword evidence="4 7" id="KW-0067">ATP-binding</keyword>
<dbReference type="GO" id="GO:0051231">
    <property type="term" value="P:spindle elongation"/>
    <property type="evidence" value="ECO:0007669"/>
    <property type="project" value="TreeGrafter"/>
</dbReference>
<evidence type="ECO:0000256" key="6">
    <source>
        <dbReference type="ARBA" id="ARBA00023212"/>
    </source>
</evidence>
<keyword evidence="2" id="KW-0963">Cytoplasm</keyword>
<evidence type="ECO:0000256" key="5">
    <source>
        <dbReference type="ARBA" id="ARBA00023054"/>
    </source>
</evidence>
<dbReference type="PANTHER" id="PTHR47969">
    <property type="entry name" value="CHROMOSOME-ASSOCIATED KINESIN KIF4A-RELATED"/>
    <property type="match status" value="1"/>
</dbReference>
<evidence type="ECO:0000256" key="4">
    <source>
        <dbReference type="ARBA" id="ARBA00022840"/>
    </source>
</evidence>
<dbReference type="SMART" id="SM00129">
    <property type="entry name" value="KISc"/>
    <property type="match status" value="1"/>
</dbReference>
<dbReference type="AlphaFoldDB" id="A0AAV8ZUK2"/>
<dbReference type="PRINTS" id="PR00380">
    <property type="entry name" value="KINESINHEAVY"/>
</dbReference>
<dbReference type="InterPro" id="IPR027640">
    <property type="entry name" value="Kinesin-like_fam"/>
</dbReference>
<comment type="similarity">
    <text evidence="7">Belongs to the TRAFAC class myosin-kinesin ATPase superfamily. Kinesin family.</text>
</comment>
<evidence type="ECO:0000256" key="8">
    <source>
        <dbReference type="SAM" id="Coils"/>
    </source>
</evidence>
<feature type="coiled-coil region" evidence="8">
    <location>
        <begin position="527"/>
        <end position="625"/>
    </location>
</feature>
<dbReference type="SUPFAM" id="SSF52540">
    <property type="entry name" value="P-loop containing nucleoside triphosphate hydrolases"/>
    <property type="match status" value="1"/>
</dbReference>
<keyword evidence="5 8" id="KW-0175">Coiled coil</keyword>
<dbReference type="InterPro" id="IPR001752">
    <property type="entry name" value="Kinesin_motor_dom"/>
</dbReference>
<evidence type="ECO:0000313" key="12">
    <source>
        <dbReference type="Proteomes" id="UP001162156"/>
    </source>
</evidence>
<evidence type="ECO:0000256" key="1">
    <source>
        <dbReference type="ARBA" id="ARBA00004245"/>
    </source>
</evidence>
<dbReference type="GO" id="GO:0005875">
    <property type="term" value="C:microtubule associated complex"/>
    <property type="evidence" value="ECO:0007669"/>
    <property type="project" value="TreeGrafter"/>
</dbReference>
<proteinExistence type="inferred from homology"/>
<sequence>MEIHVETAIRVCPMEFNNGDMVCIQSNPLNNTIQLSNNQVYPVNYALPINCCQNTLFSTVITPLVNFLLEGCDVSIVTIGQSRTGKTYTLFGPGFHFASSEAEHGIIPRFIREVFTKIRQYRDRNYSVHVTWSQICGENVQDLLGGGSVECTDILDAFQLIQLGMSNVARKCAHTLFTLTLEQQWIVDAMVQHRISTASFADLAGSEKIVMYDNNGLMQTIPIDPGLQALQRCIMTLSDPCVNRFNVNQIPYAQSVLTTLLRDSFGGRAKNLAIRAQLVKNIVTVNSYTTYDTLQENFDVFGLQFAANQLLKLVSNAEELFQKLVLNGGLNKTEVEQISQWLTLKQECEECLSENSEPRRSLERIEEEIEDSTETISDSEEGIIEEEESETLLEKLDILLESFRMNTDSLVFKTNAMHNNNNSFAKDSVNSSSNTYRSKGARGRRGSIHSVDDLPSLSVNSLKLSEEDVIPETEQKSSFESPLTYEMKKKLLKQIITAIEGCHKQISDLEHTIKVKETLMQQLLKHKDTQSNAHVKIEQKCQQLKKEYEDTQDKVMQAQTQKNQYLEGKYKTELEEVEVKLKDAESLKNITEDGSRKVIELQTSLRTSKKQLEKLRKYKKKEEKEN</sequence>
<feature type="domain" description="Kinesin motor" evidence="10">
    <location>
        <begin position="4"/>
        <end position="310"/>
    </location>
</feature>
<keyword evidence="7" id="KW-0505">Motor protein</keyword>
<keyword evidence="12" id="KW-1185">Reference proteome</keyword>
<feature type="compositionally biased region" description="Polar residues" evidence="9">
    <location>
        <begin position="421"/>
        <end position="437"/>
    </location>
</feature>
<evidence type="ECO:0000256" key="7">
    <source>
        <dbReference type="PROSITE-ProRule" id="PRU00283"/>
    </source>
</evidence>
<comment type="caution">
    <text evidence="11">The sequence shown here is derived from an EMBL/GenBank/DDBJ whole genome shotgun (WGS) entry which is preliminary data.</text>
</comment>
<evidence type="ECO:0000259" key="10">
    <source>
        <dbReference type="PROSITE" id="PS50067"/>
    </source>
</evidence>
<dbReference type="Gene3D" id="3.40.850.10">
    <property type="entry name" value="Kinesin motor domain"/>
    <property type="match status" value="2"/>
</dbReference>
<dbReference type="GO" id="GO:0007018">
    <property type="term" value="P:microtubule-based movement"/>
    <property type="evidence" value="ECO:0007669"/>
    <property type="project" value="InterPro"/>
</dbReference>